<organism evidence="2 3">
    <name type="scientific">Salix suchowensis</name>
    <dbReference type="NCBI Taxonomy" id="1278906"/>
    <lineage>
        <taxon>Eukaryota</taxon>
        <taxon>Viridiplantae</taxon>
        <taxon>Streptophyta</taxon>
        <taxon>Embryophyta</taxon>
        <taxon>Tracheophyta</taxon>
        <taxon>Spermatophyta</taxon>
        <taxon>Magnoliopsida</taxon>
        <taxon>eudicotyledons</taxon>
        <taxon>Gunneridae</taxon>
        <taxon>Pentapetalae</taxon>
        <taxon>rosids</taxon>
        <taxon>fabids</taxon>
        <taxon>Malpighiales</taxon>
        <taxon>Salicaceae</taxon>
        <taxon>Saliceae</taxon>
        <taxon>Salix</taxon>
    </lineage>
</organism>
<feature type="region of interest" description="Disordered" evidence="1">
    <location>
        <begin position="190"/>
        <end position="363"/>
    </location>
</feature>
<comment type="caution">
    <text evidence="2">The sequence shown here is derived from an EMBL/GenBank/DDBJ whole genome shotgun (WGS) entry which is preliminary data.</text>
</comment>
<sequence length="363" mass="38037">MGEVGLLLEYSIIPPTKYESNEESKHGRKLSQSKDIKHDHLQVGVHHLVHQCNKLVMATCRLEHILVHQHHIICLNQLIQAILHNNHLVDTPPTGTSHLSQQISKIKVMITIASHPHPSSKLLVVLQLQQIALVIITARHQLLAITNKGRAIAKMAMVGINSLGMVSHHLMINSKVILLASSLARNPASYPPQGAAQPGYGLPPSSQSGYGSQPAAQYGSYGASQPQKPSANPPVYGQSQQSPSTTGGYGQPTGQPGYPHSQPVPSGYVQPDSGSQSAPPSSYGATGAQPGYAPPYGAPPAGQPGYGQGPPPYSSASYGSGYSQPAAYSADGNATSNARGTYESAPASQTAQQSGVAKASPQS</sequence>
<keyword evidence="3" id="KW-1185">Reference proteome</keyword>
<feature type="compositionally biased region" description="Low complexity" evidence="1">
    <location>
        <begin position="197"/>
        <end position="217"/>
    </location>
</feature>
<protein>
    <submittedName>
        <fullName evidence="2">Uncharacterized protein</fullName>
    </submittedName>
</protein>
<evidence type="ECO:0000313" key="2">
    <source>
        <dbReference type="EMBL" id="KAJ6354419.1"/>
    </source>
</evidence>
<feature type="compositionally biased region" description="Low complexity" evidence="1">
    <location>
        <begin position="242"/>
        <end position="259"/>
    </location>
</feature>
<reference evidence="2" key="1">
    <citation type="submission" date="2022-10" db="EMBL/GenBank/DDBJ databases">
        <authorList>
            <person name="Hyden B.L."/>
            <person name="Feng K."/>
            <person name="Yates T."/>
            <person name="Jawdy S."/>
            <person name="Smart L.B."/>
            <person name="Muchero W."/>
        </authorList>
    </citation>
    <scope>NUCLEOTIDE SEQUENCE</scope>
    <source>
        <tissue evidence="2">Shoot tip</tissue>
    </source>
</reference>
<gene>
    <name evidence="2" type="ORF">OIU77_005099</name>
</gene>
<evidence type="ECO:0000313" key="3">
    <source>
        <dbReference type="Proteomes" id="UP001141253"/>
    </source>
</evidence>
<name>A0ABQ9AP81_9ROSI</name>
<dbReference type="Proteomes" id="UP001141253">
    <property type="component" value="Chromosome 18"/>
</dbReference>
<evidence type="ECO:0000256" key="1">
    <source>
        <dbReference type="SAM" id="MobiDB-lite"/>
    </source>
</evidence>
<proteinExistence type="predicted"/>
<feature type="compositionally biased region" description="Low complexity" evidence="1">
    <location>
        <begin position="314"/>
        <end position="330"/>
    </location>
</feature>
<accession>A0ABQ9AP81</accession>
<reference evidence="2" key="2">
    <citation type="journal article" date="2023" name="Int. J. Mol. Sci.">
        <title>De Novo Assembly and Annotation of 11 Diverse Shrub Willow (Salix) Genomes Reveals Novel Gene Organization in Sex-Linked Regions.</title>
        <authorList>
            <person name="Hyden B."/>
            <person name="Feng K."/>
            <person name="Yates T.B."/>
            <person name="Jawdy S."/>
            <person name="Cereghino C."/>
            <person name="Smart L.B."/>
            <person name="Muchero W."/>
        </authorList>
    </citation>
    <scope>NUCLEOTIDE SEQUENCE</scope>
    <source>
        <tissue evidence="2">Shoot tip</tissue>
    </source>
</reference>
<feature type="compositionally biased region" description="Pro residues" evidence="1">
    <location>
        <begin position="292"/>
        <end position="302"/>
    </location>
</feature>
<dbReference type="EMBL" id="JAPFFI010000017">
    <property type="protein sequence ID" value="KAJ6354419.1"/>
    <property type="molecule type" value="Genomic_DNA"/>
</dbReference>
<feature type="compositionally biased region" description="Polar residues" evidence="1">
    <location>
        <begin position="346"/>
        <end position="363"/>
    </location>
</feature>